<dbReference type="Proteomes" id="UP000828390">
    <property type="component" value="Unassembled WGS sequence"/>
</dbReference>
<keyword evidence="2" id="KW-1185">Reference proteome</keyword>
<accession>A0A9D4BS21</accession>
<comment type="caution">
    <text evidence="1">The sequence shown here is derived from an EMBL/GenBank/DDBJ whole genome shotgun (WGS) entry which is preliminary data.</text>
</comment>
<evidence type="ECO:0000313" key="1">
    <source>
        <dbReference type="EMBL" id="KAH3705556.1"/>
    </source>
</evidence>
<proteinExistence type="predicted"/>
<organism evidence="1 2">
    <name type="scientific">Dreissena polymorpha</name>
    <name type="common">Zebra mussel</name>
    <name type="synonym">Mytilus polymorpha</name>
    <dbReference type="NCBI Taxonomy" id="45954"/>
    <lineage>
        <taxon>Eukaryota</taxon>
        <taxon>Metazoa</taxon>
        <taxon>Spiralia</taxon>
        <taxon>Lophotrochozoa</taxon>
        <taxon>Mollusca</taxon>
        <taxon>Bivalvia</taxon>
        <taxon>Autobranchia</taxon>
        <taxon>Heteroconchia</taxon>
        <taxon>Euheterodonta</taxon>
        <taxon>Imparidentia</taxon>
        <taxon>Neoheterodontei</taxon>
        <taxon>Myida</taxon>
        <taxon>Dreissenoidea</taxon>
        <taxon>Dreissenidae</taxon>
        <taxon>Dreissena</taxon>
    </lineage>
</organism>
<name>A0A9D4BS21_DREPO</name>
<dbReference type="EMBL" id="JAIWYP010000015">
    <property type="protein sequence ID" value="KAH3705556.1"/>
    <property type="molecule type" value="Genomic_DNA"/>
</dbReference>
<reference evidence="1" key="1">
    <citation type="journal article" date="2019" name="bioRxiv">
        <title>The Genome of the Zebra Mussel, Dreissena polymorpha: A Resource for Invasive Species Research.</title>
        <authorList>
            <person name="McCartney M.A."/>
            <person name="Auch B."/>
            <person name="Kono T."/>
            <person name="Mallez S."/>
            <person name="Zhang Y."/>
            <person name="Obille A."/>
            <person name="Becker A."/>
            <person name="Abrahante J.E."/>
            <person name="Garbe J."/>
            <person name="Badalamenti J.P."/>
            <person name="Herman A."/>
            <person name="Mangelson H."/>
            <person name="Liachko I."/>
            <person name="Sullivan S."/>
            <person name="Sone E.D."/>
            <person name="Koren S."/>
            <person name="Silverstein K.A.T."/>
            <person name="Beckman K.B."/>
            <person name="Gohl D.M."/>
        </authorList>
    </citation>
    <scope>NUCLEOTIDE SEQUENCE</scope>
    <source>
        <strain evidence="1">Duluth1</strain>
        <tissue evidence="1">Whole animal</tissue>
    </source>
</reference>
<reference evidence="1" key="2">
    <citation type="submission" date="2020-11" db="EMBL/GenBank/DDBJ databases">
        <authorList>
            <person name="McCartney M.A."/>
            <person name="Auch B."/>
            <person name="Kono T."/>
            <person name="Mallez S."/>
            <person name="Becker A."/>
            <person name="Gohl D.M."/>
            <person name="Silverstein K.A.T."/>
            <person name="Koren S."/>
            <person name="Bechman K.B."/>
            <person name="Herman A."/>
            <person name="Abrahante J.E."/>
            <person name="Garbe J."/>
        </authorList>
    </citation>
    <scope>NUCLEOTIDE SEQUENCE</scope>
    <source>
        <strain evidence="1">Duluth1</strain>
        <tissue evidence="1">Whole animal</tissue>
    </source>
</reference>
<dbReference type="AlphaFoldDB" id="A0A9D4BS21"/>
<gene>
    <name evidence="1" type="ORF">DPMN_080633</name>
</gene>
<evidence type="ECO:0000313" key="2">
    <source>
        <dbReference type="Proteomes" id="UP000828390"/>
    </source>
</evidence>
<sequence length="120" mass="13703">MKTTNNYYIYVTLKREVLLRILGALEHNLSGQQSSKKRARFKCFSRFSSRATIFGNSFLVPRLSSTNHACCGQFPHRKRLVPGTTLLPLFSFWAATHPRSHMVAPKAEETDSSRSKDPSW</sequence>
<protein>
    <submittedName>
        <fullName evidence="1">Uncharacterized protein</fullName>
    </submittedName>
</protein>